<keyword evidence="2" id="KW-0808">Transferase</keyword>
<keyword evidence="3" id="KW-1185">Reference proteome</keyword>
<feature type="domain" description="N-acetyltransferase" evidence="1">
    <location>
        <begin position="13"/>
        <end position="159"/>
    </location>
</feature>
<dbReference type="AlphaFoldDB" id="A0A328AH97"/>
<comment type="caution">
    <text evidence="2">The sequence shown here is derived from an EMBL/GenBank/DDBJ whole genome shotgun (WGS) entry which is preliminary data.</text>
</comment>
<evidence type="ECO:0000313" key="2">
    <source>
        <dbReference type="EMBL" id="RAK54273.1"/>
    </source>
</evidence>
<dbReference type="OrthoDB" id="9815099at2"/>
<dbReference type="CDD" id="cd04301">
    <property type="entry name" value="NAT_SF"/>
    <property type="match status" value="1"/>
</dbReference>
<evidence type="ECO:0000259" key="1">
    <source>
        <dbReference type="PROSITE" id="PS51186"/>
    </source>
</evidence>
<dbReference type="RefSeq" id="WP_111528024.1">
    <property type="nucleotide sequence ID" value="NZ_JBHRSG010000002.1"/>
</dbReference>
<reference evidence="3" key="1">
    <citation type="submission" date="2018-05" db="EMBL/GenBank/DDBJ databases">
        <authorList>
            <person name="Li X."/>
        </authorList>
    </citation>
    <scope>NUCLEOTIDE SEQUENCE [LARGE SCALE GENOMIC DNA]</scope>
    <source>
        <strain evidence="3">LX32</strain>
    </source>
</reference>
<dbReference type="GO" id="GO:0016747">
    <property type="term" value="F:acyltransferase activity, transferring groups other than amino-acyl groups"/>
    <property type="evidence" value="ECO:0007669"/>
    <property type="project" value="InterPro"/>
</dbReference>
<dbReference type="InterPro" id="IPR016181">
    <property type="entry name" value="Acyl_CoA_acyltransferase"/>
</dbReference>
<accession>A0A328AH97</accession>
<dbReference type="PROSITE" id="PS51186">
    <property type="entry name" value="GNAT"/>
    <property type="match status" value="1"/>
</dbReference>
<gene>
    <name evidence="2" type="ORF">DJ017_06915</name>
</gene>
<dbReference type="InterPro" id="IPR000182">
    <property type="entry name" value="GNAT_dom"/>
</dbReference>
<proteinExistence type="predicted"/>
<evidence type="ECO:0000313" key="3">
    <source>
        <dbReference type="Proteomes" id="UP000249254"/>
    </source>
</evidence>
<dbReference type="EMBL" id="QFYQ01000001">
    <property type="protein sequence ID" value="RAK54273.1"/>
    <property type="molecule type" value="Genomic_DNA"/>
</dbReference>
<dbReference type="SUPFAM" id="SSF55729">
    <property type="entry name" value="Acyl-CoA N-acyltransferases (Nat)"/>
    <property type="match status" value="1"/>
</dbReference>
<dbReference type="Proteomes" id="UP000249254">
    <property type="component" value="Unassembled WGS sequence"/>
</dbReference>
<dbReference type="Gene3D" id="3.40.630.30">
    <property type="match status" value="1"/>
</dbReference>
<dbReference type="Pfam" id="PF00583">
    <property type="entry name" value="Acetyltransf_1"/>
    <property type="match status" value="1"/>
</dbReference>
<name>A0A328AH97_9CAUL</name>
<organism evidence="2 3">
    <name type="scientific">Phenylobacterium soli</name>
    <dbReference type="NCBI Taxonomy" id="2170551"/>
    <lineage>
        <taxon>Bacteria</taxon>
        <taxon>Pseudomonadati</taxon>
        <taxon>Pseudomonadota</taxon>
        <taxon>Alphaproteobacteria</taxon>
        <taxon>Caulobacterales</taxon>
        <taxon>Caulobacteraceae</taxon>
        <taxon>Phenylobacterium</taxon>
    </lineage>
</organism>
<sequence>MSLQPTDPAPAAPAVSLQQAEDIPAADALIERAFGPGRFTKSSERVREFAEFAPDLSFVAWREGRLMGVVRQWRVRVGGTPVVFLGPIAVESDERSGGIGGLLVEAAVAAARAAGETAIVLVGDAPYFQRFGFSAALAKDVRLPGPVDQRRVLAVAFRPEGEALAGMIRPL</sequence>
<protein>
    <submittedName>
        <fullName evidence="2">N-acetyltransferase</fullName>
    </submittedName>
</protein>